<dbReference type="CDD" id="cd01105">
    <property type="entry name" value="HTH_GlnR-like"/>
    <property type="match status" value="1"/>
</dbReference>
<comment type="caution">
    <text evidence="6">The sequence shown here is derived from an EMBL/GenBank/DDBJ whole genome shotgun (WGS) entry which is preliminary data.</text>
</comment>
<dbReference type="OrthoDB" id="9806513at2"/>
<keyword evidence="4" id="KW-0804">Transcription</keyword>
<evidence type="ECO:0000313" key="6">
    <source>
        <dbReference type="EMBL" id="KRN74745.1"/>
    </source>
</evidence>
<dbReference type="PROSITE" id="PS50937">
    <property type="entry name" value="HTH_MERR_2"/>
    <property type="match status" value="1"/>
</dbReference>
<dbReference type="EMBL" id="JQBP01000006">
    <property type="protein sequence ID" value="KRN74745.1"/>
    <property type="molecule type" value="Genomic_DNA"/>
</dbReference>
<evidence type="ECO:0000313" key="7">
    <source>
        <dbReference type="Proteomes" id="UP000051655"/>
    </source>
</evidence>
<accession>A0A0R2JBT0</accession>
<evidence type="ECO:0000256" key="2">
    <source>
        <dbReference type="ARBA" id="ARBA00023015"/>
    </source>
</evidence>
<dbReference type="Pfam" id="PF13411">
    <property type="entry name" value="MerR_1"/>
    <property type="match status" value="1"/>
</dbReference>
<dbReference type="STRING" id="1616.IV73_GL001153"/>
<dbReference type="AlphaFoldDB" id="A0A0R2JBT0"/>
<dbReference type="Gene3D" id="1.10.1660.10">
    <property type="match status" value="1"/>
</dbReference>
<dbReference type="Proteomes" id="UP000051655">
    <property type="component" value="Unassembled WGS sequence"/>
</dbReference>
<dbReference type="GO" id="GO:0003700">
    <property type="term" value="F:DNA-binding transcription factor activity"/>
    <property type="evidence" value="ECO:0007669"/>
    <property type="project" value="InterPro"/>
</dbReference>
<dbReference type="PRINTS" id="PR00040">
    <property type="entry name" value="HTHMERR"/>
</dbReference>
<protein>
    <recommendedName>
        <fullName evidence="5">HTH merR-type domain-containing protein</fullName>
    </recommendedName>
</protein>
<evidence type="ECO:0000259" key="5">
    <source>
        <dbReference type="PROSITE" id="PS50937"/>
    </source>
</evidence>
<dbReference type="SUPFAM" id="SSF46955">
    <property type="entry name" value="Putative DNA-binding domain"/>
    <property type="match status" value="1"/>
</dbReference>
<dbReference type="InterPro" id="IPR047057">
    <property type="entry name" value="MerR_fam"/>
</dbReference>
<keyword evidence="1" id="KW-0678">Repressor</keyword>
<dbReference type="InterPro" id="IPR000551">
    <property type="entry name" value="MerR-type_HTH_dom"/>
</dbReference>
<dbReference type="PANTHER" id="PTHR30204">
    <property type="entry name" value="REDOX-CYCLING DRUG-SENSING TRANSCRIPTIONAL ACTIVATOR SOXR"/>
    <property type="match status" value="1"/>
</dbReference>
<organism evidence="6 7">
    <name type="scientific">Weissella kandleri</name>
    <dbReference type="NCBI Taxonomy" id="1616"/>
    <lineage>
        <taxon>Bacteria</taxon>
        <taxon>Bacillati</taxon>
        <taxon>Bacillota</taxon>
        <taxon>Bacilli</taxon>
        <taxon>Lactobacillales</taxon>
        <taxon>Lactobacillaceae</taxon>
        <taxon>Weissella</taxon>
    </lineage>
</organism>
<dbReference type="GO" id="GO:0003677">
    <property type="term" value="F:DNA binding"/>
    <property type="evidence" value="ECO:0007669"/>
    <property type="project" value="UniProtKB-KW"/>
</dbReference>
<keyword evidence="3" id="KW-0238">DNA-binding</keyword>
<gene>
    <name evidence="6" type="ORF">IV73_GL001153</name>
</gene>
<dbReference type="PANTHER" id="PTHR30204:SF65">
    <property type="entry name" value="HTH-TYPE TRANSCRIPTIONAL REGULATOR TNRA"/>
    <property type="match status" value="1"/>
</dbReference>
<evidence type="ECO:0000256" key="4">
    <source>
        <dbReference type="ARBA" id="ARBA00023163"/>
    </source>
</evidence>
<dbReference type="InterPro" id="IPR009061">
    <property type="entry name" value="DNA-bd_dom_put_sf"/>
</dbReference>
<keyword evidence="7" id="KW-1185">Reference proteome</keyword>
<keyword evidence="2" id="KW-0805">Transcription regulation</keyword>
<proteinExistence type="predicted"/>
<evidence type="ECO:0000256" key="3">
    <source>
        <dbReference type="ARBA" id="ARBA00023125"/>
    </source>
</evidence>
<dbReference type="SMART" id="SM00422">
    <property type="entry name" value="HTH_MERR"/>
    <property type="match status" value="1"/>
</dbReference>
<dbReference type="PATRIC" id="fig|1616.3.peg.1186"/>
<feature type="domain" description="HTH merR-type" evidence="5">
    <location>
        <begin position="13"/>
        <end position="81"/>
    </location>
</feature>
<name>A0A0R2JBT0_9LACO</name>
<evidence type="ECO:0000256" key="1">
    <source>
        <dbReference type="ARBA" id="ARBA00022491"/>
    </source>
</evidence>
<sequence length="110" mass="12612">MKQVHGLKSDLAILTIGAACQLTGLSARQIRYYEQQGLVQPKRGSGNQRRYSLKHITRILEIADYLDMGYSFAEIAEVEAKQQKPQQDVSQKVVRKSLENEFMQIGRMKR</sequence>
<reference evidence="6 7" key="1">
    <citation type="journal article" date="2015" name="Genome Announc.">
        <title>Expanding the biotechnology potential of lactobacilli through comparative genomics of 213 strains and associated genera.</title>
        <authorList>
            <person name="Sun Z."/>
            <person name="Harris H.M."/>
            <person name="McCann A."/>
            <person name="Guo C."/>
            <person name="Argimon S."/>
            <person name="Zhang W."/>
            <person name="Yang X."/>
            <person name="Jeffery I.B."/>
            <person name="Cooney J.C."/>
            <person name="Kagawa T.F."/>
            <person name="Liu W."/>
            <person name="Song Y."/>
            <person name="Salvetti E."/>
            <person name="Wrobel A."/>
            <person name="Rasinkangas P."/>
            <person name="Parkhill J."/>
            <person name="Rea M.C."/>
            <person name="O'Sullivan O."/>
            <person name="Ritari J."/>
            <person name="Douillard F.P."/>
            <person name="Paul Ross R."/>
            <person name="Yang R."/>
            <person name="Briner A.E."/>
            <person name="Felis G.E."/>
            <person name="de Vos W.M."/>
            <person name="Barrangou R."/>
            <person name="Klaenhammer T.R."/>
            <person name="Caufield P.W."/>
            <person name="Cui Y."/>
            <person name="Zhang H."/>
            <person name="O'Toole P.W."/>
        </authorList>
    </citation>
    <scope>NUCLEOTIDE SEQUENCE [LARGE SCALE GENOMIC DNA]</scope>
    <source>
        <strain evidence="6 7">DSM 20593</strain>
    </source>
</reference>
<dbReference type="RefSeq" id="WP_057756104.1">
    <property type="nucleotide sequence ID" value="NZ_JQBP01000006.1"/>
</dbReference>